<comment type="catalytic activity">
    <reaction evidence="11">
        <text>6-carboxyhexanoyl-[ACP] + L-alanine + H(+) = (8S)-8-amino-7-oxononanoate + holo-[ACP] + CO2</text>
        <dbReference type="Rhea" id="RHEA:42288"/>
        <dbReference type="Rhea" id="RHEA-COMP:9685"/>
        <dbReference type="Rhea" id="RHEA-COMP:9955"/>
        <dbReference type="ChEBI" id="CHEBI:15378"/>
        <dbReference type="ChEBI" id="CHEBI:16526"/>
        <dbReference type="ChEBI" id="CHEBI:57972"/>
        <dbReference type="ChEBI" id="CHEBI:64479"/>
        <dbReference type="ChEBI" id="CHEBI:78846"/>
        <dbReference type="ChEBI" id="CHEBI:149468"/>
        <dbReference type="EC" id="2.3.1.47"/>
    </reaction>
</comment>
<dbReference type="Proteomes" id="UP000014461">
    <property type="component" value="Unassembled WGS sequence"/>
</dbReference>
<proteinExistence type="inferred from homology"/>
<keyword evidence="15" id="KW-1185">Reference proteome</keyword>
<dbReference type="InterPro" id="IPR015422">
    <property type="entry name" value="PyrdxlP-dep_Trfase_small"/>
</dbReference>
<dbReference type="InterPro" id="IPR004839">
    <property type="entry name" value="Aminotransferase_I/II_large"/>
</dbReference>
<comment type="caution">
    <text evidence="14">The sequence shown here is derived from an EMBL/GenBank/DDBJ whole genome shotgun (WGS) entry which is preliminary data.</text>
</comment>
<dbReference type="PANTHER" id="PTHR13693:SF100">
    <property type="entry name" value="8-AMINO-7-OXONONANOATE SYNTHASE"/>
    <property type="match status" value="1"/>
</dbReference>
<protein>
    <recommendedName>
        <fullName evidence="5">8-amino-7-oxononanoate synthase</fullName>
        <ecNumber evidence="5">2.3.1.47</ecNumber>
    </recommendedName>
    <alternativeName>
        <fullName evidence="9">7-keto-8-amino-pelargonic acid synthase</fullName>
    </alternativeName>
    <alternativeName>
        <fullName evidence="10">8-amino-7-ketopelargonate synthase</fullName>
    </alternativeName>
</protein>
<evidence type="ECO:0000313" key="15">
    <source>
        <dbReference type="Proteomes" id="UP000014461"/>
    </source>
</evidence>
<comment type="similarity">
    <text evidence="3">Belongs to the class-II pyridoxal-phosphate-dependent aminotransferase family. BioF subfamily.</text>
</comment>
<name>R9PQ28_AGAAL</name>
<dbReference type="Pfam" id="PF00155">
    <property type="entry name" value="Aminotran_1_2"/>
    <property type="match status" value="1"/>
</dbReference>
<evidence type="ECO:0000256" key="7">
    <source>
        <dbReference type="ARBA" id="ARBA00022756"/>
    </source>
</evidence>
<sequence length="256" mass="27741">MEAGVLCDANFSRFQHNSVSQLANRLESQQGENCLVITEGVFSMDGDQAPLKPISDLCKQHNAWLMVDDAHGVGCLGDQGRGSPDQQNLTPSDLQIQMLTFGKALGVSGATILCDQALKDYLVNFDKSYVYSTAMPAAQACAITEAIRVLQTQPELQQQLADNIALFRSLAIENDIAVADSNTAIQPIIIGEADKALAMAESLQGKGFWVSAIRPPTVPVNTARLRITLSSHHQAQDIVDLINAIHEVSKENYGHR</sequence>
<dbReference type="InterPro" id="IPR001917">
    <property type="entry name" value="Aminotrans_II_pyridoxalP_BS"/>
</dbReference>
<organism evidence="14 15">
    <name type="scientific">Agarivorans albus MKT 106</name>
    <dbReference type="NCBI Taxonomy" id="1331007"/>
    <lineage>
        <taxon>Bacteria</taxon>
        <taxon>Pseudomonadati</taxon>
        <taxon>Pseudomonadota</taxon>
        <taxon>Gammaproteobacteria</taxon>
        <taxon>Alteromonadales</taxon>
        <taxon>Alteromonadaceae</taxon>
        <taxon>Agarivorans</taxon>
    </lineage>
</organism>
<gene>
    <name evidence="14" type="ORF">AALB_3582</name>
</gene>
<dbReference type="EMBL" id="BARX01000028">
    <property type="protein sequence ID" value="GAD03502.1"/>
    <property type="molecule type" value="Genomic_DNA"/>
</dbReference>
<dbReference type="PANTHER" id="PTHR13693">
    <property type="entry name" value="CLASS II AMINOTRANSFERASE/8-AMINO-7-OXONONANOATE SYNTHASE"/>
    <property type="match status" value="1"/>
</dbReference>
<evidence type="ECO:0000256" key="12">
    <source>
        <dbReference type="RuleBase" id="RU003693"/>
    </source>
</evidence>
<dbReference type="InterPro" id="IPR015421">
    <property type="entry name" value="PyrdxlP-dep_Trfase_major"/>
</dbReference>
<dbReference type="GO" id="GO:0030170">
    <property type="term" value="F:pyridoxal phosphate binding"/>
    <property type="evidence" value="ECO:0007669"/>
    <property type="project" value="InterPro"/>
</dbReference>
<comment type="cofactor">
    <cofactor evidence="1 12">
        <name>pyridoxal 5'-phosphate</name>
        <dbReference type="ChEBI" id="CHEBI:597326"/>
    </cofactor>
</comment>
<feature type="domain" description="Aminotransferase class I/classII large" evidence="13">
    <location>
        <begin position="9"/>
        <end position="245"/>
    </location>
</feature>
<evidence type="ECO:0000256" key="9">
    <source>
        <dbReference type="ARBA" id="ARBA00032610"/>
    </source>
</evidence>
<dbReference type="SUPFAM" id="SSF53383">
    <property type="entry name" value="PLP-dependent transferases"/>
    <property type="match status" value="1"/>
</dbReference>
<evidence type="ECO:0000256" key="11">
    <source>
        <dbReference type="ARBA" id="ARBA00047715"/>
    </source>
</evidence>
<evidence type="ECO:0000259" key="13">
    <source>
        <dbReference type="Pfam" id="PF00155"/>
    </source>
</evidence>
<dbReference type="GO" id="GO:0008710">
    <property type="term" value="F:8-amino-7-oxononanoate synthase activity"/>
    <property type="evidence" value="ECO:0007669"/>
    <property type="project" value="UniProtKB-EC"/>
</dbReference>
<dbReference type="PROSITE" id="PS00599">
    <property type="entry name" value="AA_TRANSFER_CLASS_2"/>
    <property type="match status" value="1"/>
</dbReference>
<accession>R9PQ28</accession>
<evidence type="ECO:0000256" key="4">
    <source>
        <dbReference type="ARBA" id="ARBA00011738"/>
    </source>
</evidence>
<evidence type="ECO:0000256" key="5">
    <source>
        <dbReference type="ARBA" id="ARBA00013187"/>
    </source>
</evidence>
<keyword evidence="7" id="KW-0093">Biotin biosynthesis</keyword>
<comment type="pathway">
    <text evidence="2">Cofactor biosynthesis; biotin biosynthesis.</text>
</comment>
<dbReference type="AlphaFoldDB" id="R9PQ28"/>
<dbReference type="STRING" id="1331007.AALB_3582"/>
<keyword evidence="6 14" id="KW-0808">Transferase</keyword>
<keyword evidence="14" id="KW-0012">Acyltransferase</keyword>
<evidence type="ECO:0000256" key="2">
    <source>
        <dbReference type="ARBA" id="ARBA00004746"/>
    </source>
</evidence>
<evidence type="ECO:0000256" key="10">
    <source>
        <dbReference type="ARBA" id="ARBA00033381"/>
    </source>
</evidence>
<evidence type="ECO:0000256" key="6">
    <source>
        <dbReference type="ARBA" id="ARBA00022679"/>
    </source>
</evidence>
<comment type="subunit">
    <text evidence="4">Homodimer.</text>
</comment>
<keyword evidence="8 12" id="KW-0663">Pyridoxal phosphate</keyword>
<dbReference type="GO" id="GO:0009102">
    <property type="term" value="P:biotin biosynthetic process"/>
    <property type="evidence" value="ECO:0007669"/>
    <property type="project" value="UniProtKB-KW"/>
</dbReference>
<dbReference type="InterPro" id="IPR050087">
    <property type="entry name" value="AON_synthase_class-II"/>
</dbReference>
<dbReference type="InterPro" id="IPR015424">
    <property type="entry name" value="PyrdxlP-dep_Trfase"/>
</dbReference>
<evidence type="ECO:0000256" key="3">
    <source>
        <dbReference type="ARBA" id="ARBA00010008"/>
    </source>
</evidence>
<dbReference type="EC" id="2.3.1.47" evidence="5"/>
<dbReference type="Gene3D" id="3.90.1150.10">
    <property type="entry name" value="Aspartate Aminotransferase, domain 1"/>
    <property type="match status" value="1"/>
</dbReference>
<evidence type="ECO:0000256" key="8">
    <source>
        <dbReference type="ARBA" id="ARBA00022898"/>
    </source>
</evidence>
<reference evidence="14" key="1">
    <citation type="journal article" date="2013" name="Genome Announc.">
        <title>Draft Genome Sequence of Agarivorans albus Strain MKT 106T, an Agarolytic Marine Bacterium.</title>
        <authorList>
            <person name="Yasuike M."/>
            <person name="Nakamura Y."/>
            <person name="Kai W."/>
            <person name="Fujiwara A."/>
            <person name="Fukui Y."/>
            <person name="Satomi M."/>
            <person name="Sano M."/>
        </authorList>
    </citation>
    <scope>NUCLEOTIDE SEQUENCE [LARGE SCALE GENOMIC DNA]</scope>
</reference>
<evidence type="ECO:0000313" key="14">
    <source>
        <dbReference type="EMBL" id="GAD03502.1"/>
    </source>
</evidence>
<dbReference type="Gene3D" id="3.40.640.10">
    <property type="entry name" value="Type I PLP-dependent aspartate aminotransferase-like (Major domain)"/>
    <property type="match status" value="1"/>
</dbReference>
<evidence type="ECO:0000256" key="1">
    <source>
        <dbReference type="ARBA" id="ARBA00001933"/>
    </source>
</evidence>